<evidence type="ECO:0000313" key="1">
    <source>
        <dbReference type="EMBL" id="QGY32151.1"/>
    </source>
</evidence>
<organism evidence="1 2">
    <name type="scientific">Pantoea cypripedii</name>
    <name type="common">Pectobacterium cypripedii</name>
    <name type="synonym">Erwinia cypripedii</name>
    <dbReference type="NCBI Taxonomy" id="55209"/>
    <lineage>
        <taxon>Bacteria</taxon>
        <taxon>Pseudomonadati</taxon>
        <taxon>Pseudomonadota</taxon>
        <taxon>Gammaproteobacteria</taxon>
        <taxon>Enterobacterales</taxon>
        <taxon>Erwiniaceae</taxon>
        <taxon>Pantoea</taxon>
    </lineage>
</organism>
<gene>
    <name evidence="1" type="ORF">CUN67_24470</name>
</gene>
<protein>
    <submittedName>
        <fullName evidence="1">Uncharacterized protein</fullName>
    </submittedName>
</protein>
<proteinExistence type="predicted"/>
<name>A0A6B9G3H0_PANCY</name>
<dbReference type="EMBL" id="CP024770">
    <property type="protein sequence ID" value="QGY32151.1"/>
    <property type="molecule type" value="Genomic_DNA"/>
</dbReference>
<dbReference type="Proteomes" id="UP000502005">
    <property type="component" value="Plasmid pNE1B"/>
</dbReference>
<dbReference type="Gene3D" id="3.90.550.20">
    <property type="match status" value="1"/>
</dbReference>
<dbReference type="InterPro" id="IPR029044">
    <property type="entry name" value="Nucleotide-diphossugar_trans"/>
</dbReference>
<dbReference type="InterPro" id="IPR007577">
    <property type="entry name" value="GlycoTrfase_DXD_sugar-bd_CS"/>
</dbReference>
<reference evidence="1 2" key="1">
    <citation type="submission" date="2017-11" db="EMBL/GenBank/DDBJ databases">
        <title>Genome sequence of Pantoea cypripedii NE1.</title>
        <authorList>
            <person name="Nascimento F.X."/>
        </authorList>
    </citation>
    <scope>NUCLEOTIDE SEQUENCE [LARGE SCALE GENOMIC DNA]</scope>
    <source>
        <strain evidence="1 2">NE1</strain>
        <plasmid evidence="2">pne1b</plasmid>
    </source>
</reference>
<dbReference type="Pfam" id="PF04488">
    <property type="entry name" value="Gly_transf_sug"/>
    <property type="match status" value="1"/>
</dbReference>
<evidence type="ECO:0000313" key="2">
    <source>
        <dbReference type="Proteomes" id="UP000502005"/>
    </source>
</evidence>
<keyword evidence="1" id="KW-0614">Plasmid</keyword>
<dbReference type="AlphaFoldDB" id="A0A6B9G3H0"/>
<geneLocation type="plasmid" evidence="2">
    <name>pne1b</name>
</geneLocation>
<accession>A0A6B9G3H0</accession>
<sequence>MKIMTQTGFVSNTSIPITSSSLTLSNAGSAFNAPSNMAFISNVTMSDLHSNISCLSGASGSAVIGEQGQPGKITIPKIAHFVWEGKNISEKHLFNILNFKRLNPDFAVKIWTTRPASINRTLDKMLNGENAEYRYLAFNFSDRSDGCLFLQTTDPRELFSGIGAGVSAGWARETSGCFNNQAAASDITRLAALYQFGGTYFDVDVYMTGKFECPIYNPYQPGTSGILTYGNPIITAIKQSPALFAALQTINENYTCLPRKTDDSFYAFNDMFTFERKRRFEAADVWDVKRTTKSGRIQGTMSMTGIDVFKEGWWPEANPIGCGNMIFGHHTDHDMHPTKASLLKQHKILTEEMSKEGLDQKQKEWDIYMSQSSDWRAKSNDCMVFTDHELTRDERMKKMNEPLSRHWRKDVDAYAESYKNISTLKSRRSSS</sequence>
<dbReference type="SUPFAM" id="SSF53448">
    <property type="entry name" value="Nucleotide-diphospho-sugar transferases"/>
    <property type="match status" value="1"/>
</dbReference>